<dbReference type="SUPFAM" id="SSF88713">
    <property type="entry name" value="Glycoside hydrolase/deacetylase"/>
    <property type="match status" value="1"/>
</dbReference>
<dbReference type="InterPro" id="IPR011330">
    <property type="entry name" value="Glyco_hydro/deAcase_b/a-brl"/>
</dbReference>
<feature type="chain" id="PRO_5003861880" evidence="3">
    <location>
        <begin position="27"/>
        <end position="357"/>
    </location>
</feature>
<comment type="caution">
    <text evidence="5">The sequence shown here is derived from an EMBL/GenBank/DDBJ whole genome shotgun (WGS) entry which is preliminary data.</text>
</comment>
<dbReference type="InterPro" id="IPR002509">
    <property type="entry name" value="NODB_dom"/>
</dbReference>
<name>K2JDL7_9GAMM</name>
<gene>
    <name evidence="5" type="ORF">A10D4_10451</name>
</gene>
<dbReference type="GO" id="GO:0016810">
    <property type="term" value="F:hydrolase activity, acting on carbon-nitrogen (but not peptide) bonds"/>
    <property type="evidence" value="ECO:0007669"/>
    <property type="project" value="InterPro"/>
</dbReference>
<protein>
    <submittedName>
        <fullName evidence="5">Polysaccharide deacetylase</fullName>
    </submittedName>
</protein>
<dbReference type="eggNOG" id="COG0726">
    <property type="taxonomic scope" value="Bacteria"/>
</dbReference>
<dbReference type="AlphaFoldDB" id="K2JDL7"/>
<dbReference type="PROSITE" id="PS51677">
    <property type="entry name" value="NODB"/>
    <property type="match status" value="1"/>
</dbReference>
<dbReference type="Proteomes" id="UP000014115">
    <property type="component" value="Unassembled WGS sequence"/>
</dbReference>
<sequence length="357" mass="40448">MRFFKHALYTTLLLASTGLMSLSAAANVVILQYHHVSETTPRVTSVTPEELRQHMRYLTENDFKVIPLTQAVDAFQNDNADSLPDKAVVITFDDGYQNVFDYAAPILKEFNLPYTVFVNPRLLANHDFYMGWDELRQLQQQGALIVNHSQSHQHLIRRLADENEQQWQQRVSDDIRSAQQAIDDALGQQPKYFAYPYGEYSPALETLLQEMGYVAFGQHSGPWGKYTPLTAIPRFPASGRYASLDTLKTKLLSLAMPVTEVKPEQSLLAPDQVKPELQVTLANSDDMRNSQLQCFAGAEVLAPTWLSATQFTVKPREALGIGRSRYNCTAPSESQAGRYYWYSKPFIRTDSKGNWPD</sequence>
<evidence type="ECO:0000256" key="2">
    <source>
        <dbReference type="ARBA" id="ARBA00022729"/>
    </source>
</evidence>
<evidence type="ECO:0000256" key="1">
    <source>
        <dbReference type="ARBA" id="ARBA00004613"/>
    </source>
</evidence>
<dbReference type="GO" id="GO:0005576">
    <property type="term" value="C:extracellular region"/>
    <property type="evidence" value="ECO:0007669"/>
    <property type="project" value="UniProtKB-SubCell"/>
</dbReference>
<dbReference type="STRING" id="740709.A10D4_10451"/>
<comment type="subcellular location">
    <subcellularLocation>
        <location evidence="1">Secreted</location>
    </subcellularLocation>
</comment>
<dbReference type="RefSeq" id="WP_008489413.1">
    <property type="nucleotide sequence ID" value="NZ_AMRG01000013.1"/>
</dbReference>
<evidence type="ECO:0000313" key="6">
    <source>
        <dbReference type="Proteomes" id="UP000014115"/>
    </source>
</evidence>
<dbReference type="PANTHER" id="PTHR34216:SF3">
    <property type="entry name" value="POLY-BETA-1,6-N-ACETYL-D-GLUCOSAMINE N-DEACETYLASE"/>
    <property type="match status" value="1"/>
</dbReference>
<dbReference type="EMBL" id="AMRG01000013">
    <property type="protein sequence ID" value="EKE81491.1"/>
    <property type="molecule type" value="Genomic_DNA"/>
</dbReference>
<dbReference type="PANTHER" id="PTHR34216">
    <property type="match status" value="1"/>
</dbReference>
<dbReference type="CDD" id="cd10973">
    <property type="entry name" value="CE4_DAC_u4_5s"/>
    <property type="match status" value="1"/>
</dbReference>
<keyword evidence="2 3" id="KW-0732">Signal</keyword>
<feature type="signal peptide" evidence="3">
    <location>
        <begin position="1"/>
        <end position="26"/>
    </location>
</feature>
<proteinExistence type="predicted"/>
<dbReference type="PATRIC" id="fig|740709.3.peg.2113"/>
<dbReference type="GO" id="GO:0005975">
    <property type="term" value="P:carbohydrate metabolic process"/>
    <property type="evidence" value="ECO:0007669"/>
    <property type="project" value="InterPro"/>
</dbReference>
<dbReference type="Pfam" id="PF01522">
    <property type="entry name" value="Polysacc_deac_1"/>
    <property type="match status" value="1"/>
</dbReference>
<dbReference type="Gene3D" id="3.20.20.370">
    <property type="entry name" value="Glycoside hydrolase/deacetylase"/>
    <property type="match status" value="1"/>
</dbReference>
<dbReference type="InterPro" id="IPR051398">
    <property type="entry name" value="Polysacch_Deacetylase"/>
</dbReference>
<dbReference type="OrthoDB" id="9814639at2"/>
<evidence type="ECO:0000256" key="3">
    <source>
        <dbReference type="SAM" id="SignalP"/>
    </source>
</evidence>
<organism evidence="5 6">
    <name type="scientific">Idiomarina xiamenensis 10-D-4</name>
    <dbReference type="NCBI Taxonomy" id="740709"/>
    <lineage>
        <taxon>Bacteria</taxon>
        <taxon>Pseudomonadati</taxon>
        <taxon>Pseudomonadota</taxon>
        <taxon>Gammaproteobacteria</taxon>
        <taxon>Alteromonadales</taxon>
        <taxon>Idiomarinaceae</taxon>
        <taxon>Idiomarina</taxon>
    </lineage>
</organism>
<keyword evidence="6" id="KW-1185">Reference proteome</keyword>
<feature type="domain" description="NodB homology" evidence="4">
    <location>
        <begin position="86"/>
        <end position="290"/>
    </location>
</feature>
<evidence type="ECO:0000259" key="4">
    <source>
        <dbReference type="PROSITE" id="PS51677"/>
    </source>
</evidence>
<reference evidence="5 6" key="1">
    <citation type="journal article" date="2012" name="J. Bacteriol.">
        <title>Genome Sequence of Idiomarina xiamenensis Type Strain 10-D-4.</title>
        <authorList>
            <person name="Lai Q."/>
            <person name="Wang L."/>
            <person name="Wang W."/>
            <person name="Shao Z."/>
        </authorList>
    </citation>
    <scope>NUCLEOTIDE SEQUENCE [LARGE SCALE GENOMIC DNA]</scope>
    <source>
        <strain evidence="5 6">10-D-4</strain>
    </source>
</reference>
<evidence type="ECO:0000313" key="5">
    <source>
        <dbReference type="EMBL" id="EKE81491.1"/>
    </source>
</evidence>
<accession>K2JDL7</accession>